<dbReference type="Proteomes" id="UP000612808">
    <property type="component" value="Unassembled WGS sequence"/>
</dbReference>
<protein>
    <submittedName>
        <fullName evidence="1">Uncharacterized protein</fullName>
    </submittedName>
</protein>
<dbReference type="AlphaFoldDB" id="A0A8J3J0V2"/>
<accession>A0A8J3J0V2</accession>
<comment type="caution">
    <text evidence="1">The sequence shown here is derived from an EMBL/GenBank/DDBJ whole genome shotgun (WGS) entry which is preliminary data.</text>
</comment>
<organism evidence="1 2">
    <name type="scientific">Actinocatenispora rupis</name>
    <dbReference type="NCBI Taxonomy" id="519421"/>
    <lineage>
        <taxon>Bacteria</taxon>
        <taxon>Bacillati</taxon>
        <taxon>Actinomycetota</taxon>
        <taxon>Actinomycetes</taxon>
        <taxon>Micromonosporales</taxon>
        <taxon>Micromonosporaceae</taxon>
        <taxon>Actinocatenispora</taxon>
    </lineage>
</organism>
<keyword evidence="2" id="KW-1185">Reference proteome</keyword>
<evidence type="ECO:0000313" key="2">
    <source>
        <dbReference type="Proteomes" id="UP000612808"/>
    </source>
</evidence>
<proteinExistence type="predicted"/>
<evidence type="ECO:0000313" key="1">
    <source>
        <dbReference type="EMBL" id="GID12495.1"/>
    </source>
</evidence>
<name>A0A8J3J0V2_9ACTN</name>
<dbReference type="EMBL" id="BOMB01000019">
    <property type="protein sequence ID" value="GID12495.1"/>
    <property type="molecule type" value="Genomic_DNA"/>
</dbReference>
<reference evidence="1" key="1">
    <citation type="submission" date="2021-01" db="EMBL/GenBank/DDBJ databases">
        <title>Whole genome shotgun sequence of Actinocatenispora rupis NBRC 107355.</title>
        <authorList>
            <person name="Komaki H."/>
            <person name="Tamura T."/>
        </authorList>
    </citation>
    <scope>NUCLEOTIDE SEQUENCE</scope>
    <source>
        <strain evidence="1">NBRC 107355</strain>
    </source>
</reference>
<gene>
    <name evidence="1" type="ORF">Aru02nite_33840</name>
</gene>
<dbReference type="RefSeq" id="WP_203658483.1">
    <property type="nucleotide sequence ID" value="NZ_BAAAZM010000013.1"/>
</dbReference>
<sequence>MGLADLHRIDVAYESDGGTALVMVAASWEPEALRLVQLQAKTVAMQSYGAGRGEPFRIELMYAETPPEAAVSYVTAMGGVVRSVQATANPGDEAGGTTRPGRFACPDGVLDLDALQAANAAAFASEYGLDGSVESLHTVDELIQARRAEEGYGPEDEAPDLDDGNLVVLAGAYCGEVLRGILGGTWHPPAVHGRALPSVRVGDSAVTAGVCGKASKALRNGTSDSLHQLAQVVLQVVRAG</sequence>